<dbReference type="Gene3D" id="3.40.640.10">
    <property type="entry name" value="Type I PLP-dependent aspartate aminotransferase-like (Major domain)"/>
    <property type="match status" value="1"/>
</dbReference>
<keyword evidence="4 5" id="KW-0663">Pyridoxal phosphate</keyword>
<proteinExistence type="inferred from homology"/>
<name>A0ABS4SKG9_9PROT</name>
<evidence type="ECO:0000256" key="1">
    <source>
        <dbReference type="ARBA" id="ARBA00001933"/>
    </source>
</evidence>
<evidence type="ECO:0000256" key="5">
    <source>
        <dbReference type="RuleBase" id="RU003560"/>
    </source>
</evidence>
<evidence type="ECO:0000313" key="6">
    <source>
        <dbReference type="EMBL" id="MBP2293057.1"/>
    </source>
</evidence>
<dbReference type="Pfam" id="PF00202">
    <property type="entry name" value="Aminotran_3"/>
    <property type="match status" value="1"/>
</dbReference>
<dbReference type="RefSeq" id="WP_209766917.1">
    <property type="nucleotide sequence ID" value="NZ_JAGINP010000009.1"/>
</dbReference>
<evidence type="ECO:0000256" key="2">
    <source>
        <dbReference type="ARBA" id="ARBA00022576"/>
    </source>
</evidence>
<dbReference type="NCBIfam" id="NF005682">
    <property type="entry name" value="PRK07480.1"/>
    <property type="match status" value="1"/>
</dbReference>
<evidence type="ECO:0000256" key="4">
    <source>
        <dbReference type="ARBA" id="ARBA00022898"/>
    </source>
</evidence>
<dbReference type="Proteomes" id="UP000781958">
    <property type="component" value="Unassembled WGS sequence"/>
</dbReference>
<reference evidence="6 7" key="1">
    <citation type="submission" date="2021-03" db="EMBL/GenBank/DDBJ databases">
        <title>Genomic Encyclopedia of Type Strains, Phase III (KMG-III): the genomes of soil and plant-associated and newly described type strains.</title>
        <authorList>
            <person name="Whitman W."/>
        </authorList>
    </citation>
    <scope>NUCLEOTIDE SEQUENCE [LARGE SCALE GENOMIC DNA]</scope>
    <source>
        <strain evidence="6 7">IMMIB AFH-6</strain>
    </source>
</reference>
<dbReference type="InterPro" id="IPR005814">
    <property type="entry name" value="Aminotrans_3"/>
</dbReference>
<sequence>MTGTSATDAPTSSGAAGNSAASRDKAYFLHPYTNLHLHETQGPLIVERGDGVRVYDDGGKEYIEGLASLWCVSLGWGEERLVEAATRQMRKLPTYHVFGHKSHEPGIDLAERLIKLAPVPMSKVFFANSGSEANDTVIKLIWYYNNALGRPEKKKILSRVKAYHGVTVATASLTGLPNNHRDFDLPIARILHADCPHHYHFAEPGETEEDFATRLAESLEAQILAEGPDTIAAMFAEPVMGAGGVIVPPATYFPKIQAVLKKYDILLVADEVICGFGRTGNFWGSQTMGMQPDILSCAKQLSSGYLPISAVMVSEKIYQACVDESKKIGTFGHGYTYSAHPVAAAVAIETLKIYEERDTVGHVRAVAPLFQRRLKALADHPLVGEARGVGLIGAIELVADKATKAPFEPVGRAGATLNALAQENGLILRAMGDSVALCPPLVIGEEDINTMFDRLAAALDAAVPVLRG</sequence>
<comment type="similarity">
    <text evidence="5">Belongs to the class-III pyridoxal-phosphate-dependent aminotransferase family.</text>
</comment>
<keyword evidence="3 6" id="KW-0808">Transferase</keyword>
<dbReference type="EC" id="2.6.1.96" evidence="6"/>
<accession>A0ABS4SKG9</accession>
<dbReference type="PIRSF" id="PIRSF000521">
    <property type="entry name" value="Transaminase_4ab_Lys_Orn"/>
    <property type="match status" value="1"/>
</dbReference>
<dbReference type="InterPro" id="IPR015424">
    <property type="entry name" value="PyrdxlP-dep_Trfase"/>
</dbReference>
<keyword evidence="2 6" id="KW-0032">Aminotransferase</keyword>
<dbReference type="PROSITE" id="PS00600">
    <property type="entry name" value="AA_TRANSFER_CLASS_3"/>
    <property type="match status" value="1"/>
</dbReference>
<evidence type="ECO:0000313" key="7">
    <source>
        <dbReference type="Proteomes" id="UP000781958"/>
    </source>
</evidence>
<protein>
    <submittedName>
        <fullName evidence="6">4-aminobutyrate--pyruvate transaminase</fullName>
        <ecNumber evidence="6">2.6.1.96</ecNumber>
    </submittedName>
</protein>
<dbReference type="CDD" id="cd00610">
    <property type="entry name" value="OAT_like"/>
    <property type="match status" value="1"/>
</dbReference>
<comment type="caution">
    <text evidence="6">The sequence shown here is derived from an EMBL/GenBank/DDBJ whole genome shotgun (WGS) entry which is preliminary data.</text>
</comment>
<dbReference type="InterPro" id="IPR015421">
    <property type="entry name" value="PyrdxlP-dep_Trfase_major"/>
</dbReference>
<dbReference type="PANTHER" id="PTHR42684:SF3">
    <property type="entry name" value="ADENOSYLMETHIONINE-8-AMINO-7-OXONONANOATE AMINOTRANSFERASE"/>
    <property type="match status" value="1"/>
</dbReference>
<evidence type="ECO:0000256" key="3">
    <source>
        <dbReference type="ARBA" id="ARBA00022679"/>
    </source>
</evidence>
<dbReference type="PANTHER" id="PTHR42684">
    <property type="entry name" value="ADENOSYLMETHIONINE-8-AMINO-7-OXONONANOATE AMINOTRANSFERASE"/>
    <property type="match status" value="1"/>
</dbReference>
<comment type="cofactor">
    <cofactor evidence="1">
        <name>pyridoxal 5'-phosphate</name>
        <dbReference type="ChEBI" id="CHEBI:597326"/>
    </cofactor>
</comment>
<dbReference type="InterPro" id="IPR015422">
    <property type="entry name" value="PyrdxlP-dep_Trfase_small"/>
</dbReference>
<organism evidence="6 7">
    <name type="scientific">Azospirillum rugosum</name>
    <dbReference type="NCBI Taxonomy" id="416170"/>
    <lineage>
        <taxon>Bacteria</taxon>
        <taxon>Pseudomonadati</taxon>
        <taxon>Pseudomonadota</taxon>
        <taxon>Alphaproteobacteria</taxon>
        <taxon>Rhodospirillales</taxon>
        <taxon>Azospirillaceae</taxon>
        <taxon>Azospirillum</taxon>
    </lineage>
</organism>
<dbReference type="InterPro" id="IPR049704">
    <property type="entry name" value="Aminotrans_3_PPA_site"/>
</dbReference>
<dbReference type="NCBIfam" id="NF004767">
    <property type="entry name" value="PRK06105.1"/>
    <property type="match status" value="1"/>
</dbReference>
<gene>
    <name evidence="6" type="ORF">J2851_002839</name>
</gene>
<dbReference type="Gene3D" id="3.90.1150.10">
    <property type="entry name" value="Aspartate Aminotransferase, domain 1"/>
    <property type="match status" value="1"/>
</dbReference>
<keyword evidence="7" id="KW-1185">Reference proteome</keyword>
<dbReference type="EMBL" id="JAGINP010000009">
    <property type="protein sequence ID" value="MBP2293057.1"/>
    <property type="molecule type" value="Genomic_DNA"/>
</dbReference>
<dbReference type="GO" id="GO:0034387">
    <property type="term" value="F:4-aminobutyrate:pyruvate transaminase activity"/>
    <property type="evidence" value="ECO:0007669"/>
    <property type="project" value="UniProtKB-EC"/>
</dbReference>
<dbReference type="SUPFAM" id="SSF53383">
    <property type="entry name" value="PLP-dependent transferases"/>
    <property type="match status" value="1"/>
</dbReference>